<dbReference type="InterPro" id="IPR051459">
    <property type="entry name" value="Cytochrome_c-type_DH"/>
</dbReference>
<name>A0A679J2D0_VARPD</name>
<protein>
    <recommendedName>
        <fullName evidence="6">Cytochrome c domain-containing protein</fullName>
    </recommendedName>
</protein>
<evidence type="ECO:0000256" key="4">
    <source>
        <dbReference type="PROSITE-ProRule" id="PRU00433"/>
    </source>
</evidence>
<accession>A0A679J2D0</accession>
<reference evidence="7" key="1">
    <citation type="submission" date="2019-12" db="EMBL/GenBank/DDBJ databases">
        <authorList>
            <person name="Cremers G."/>
        </authorList>
    </citation>
    <scope>NUCLEOTIDE SEQUENCE</scope>
    <source>
        <strain evidence="7">Vvax</strain>
    </source>
</reference>
<dbReference type="InterPro" id="IPR009056">
    <property type="entry name" value="Cyt_c-like_dom"/>
</dbReference>
<dbReference type="SUPFAM" id="SSF46626">
    <property type="entry name" value="Cytochrome c"/>
    <property type="match status" value="1"/>
</dbReference>
<organism evidence="7">
    <name type="scientific">Variovorax paradoxus</name>
    <dbReference type="NCBI Taxonomy" id="34073"/>
    <lineage>
        <taxon>Bacteria</taxon>
        <taxon>Pseudomonadati</taxon>
        <taxon>Pseudomonadota</taxon>
        <taxon>Betaproteobacteria</taxon>
        <taxon>Burkholderiales</taxon>
        <taxon>Comamonadaceae</taxon>
        <taxon>Variovorax</taxon>
    </lineage>
</organism>
<feature type="transmembrane region" description="Helical" evidence="5">
    <location>
        <begin position="89"/>
        <end position="105"/>
    </location>
</feature>
<dbReference type="GO" id="GO:0046872">
    <property type="term" value="F:metal ion binding"/>
    <property type="evidence" value="ECO:0007669"/>
    <property type="project" value="UniProtKB-KW"/>
</dbReference>
<dbReference type="InterPro" id="IPR036909">
    <property type="entry name" value="Cyt_c-like_dom_sf"/>
</dbReference>
<sequence>MGGVPEADWLNLLIGLLQGAQLQLLRVLDALGLVVQVHGQPAWPWDHRLSGENLLIDLGQARRLGLTVVVLAVAFVVLLLALLWRRRRLWLVALTMLLVVLAPWPEANVVLAPAYPTSFQQSPTGFTAASIDRGRVLYAAQCVACHGTDGKGQGPLAAAQPVWPPNLAGPLLWRRADGDVLWHVLNGVRDRRGAVTMPGFGPALRDEDAWALIDFMKAQGAGESLRAAGLWTQPIAPPDVAVQCKGKPRRMLSSWRGQRLRIVAAGGGQPLLEDPRMVTVFLKPNAQAGDAHAGNAQTGDCVADAPAAWSAFSLIAATDQLAGTQLIVDRDGWLRARGEPGKNEWSDDDLLCRTDAPARVDSKPLPLQPDGLGALIARMDAEPVRFVKGGFVH</sequence>
<gene>
    <name evidence="7" type="ORF">VVAX_03113</name>
</gene>
<keyword evidence="2 4" id="KW-0479">Metal-binding</keyword>
<keyword evidence="1 4" id="KW-0349">Heme</keyword>
<evidence type="ECO:0000259" key="6">
    <source>
        <dbReference type="PROSITE" id="PS51007"/>
    </source>
</evidence>
<evidence type="ECO:0000256" key="2">
    <source>
        <dbReference type="ARBA" id="ARBA00022723"/>
    </source>
</evidence>
<dbReference type="GO" id="GO:0009055">
    <property type="term" value="F:electron transfer activity"/>
    <property type="evidence" value="ECO:0007669"/>
    <property type="project" value="InterPro"/>
</dbReference>
<dbReference type="PROSITE" id="PS51007">
    <property type="entry name" value="CYTC"/>
    <property type="match status" value="1"/>
</dbReference>
<dbReference type="PANTHER" id="PTHR35008">
    <property type="entry name" value="BLL4482 PROTEIN-RELATED"/>
    <property type="match status" value="1"/>
</dbReference>
<dbReference type="Pfam" id="PF13442">
    <property type="entry name" value="Cytochrome_CBB3"/>
    <property type="match status" value="1"/>
</dbReference>
<evidence type="ECO:0000256" key="1">
    <source>
        <dbReference type="ARBA" id="ARBA00022617"/>
    </source>
</evidence>
<dbReference type="Gene3D" id="1.10.760.10">
    <property type="entry name" value="Cytochrome c-like domain"/>
    <property type="match status" value="1"/>
</dbReference>
<evidence type="ECO:0000256" key="5">
    <source>
        <dbReference type="SAM" id="Phobius"/>
    </source>
</evidence>
<dbReference type="GO" id="GO:0020037">
    <property type="term" value="F:heme binding"/>
    <property type="evidence" value="ECO:0007669"/>
    <property type="project" value="InterPro"/>
</dbReference>
<keyword evidence="5" id="KW-0812">Transmembrane</keyword>
<evidence type="ECO:0000256" key="3">
    <source>
        <dbReference type="ARBA" id="ARBA00023004"/>
    </source>
</evidence>
<keyword evidence="5" id="KW-0472">Membrane</keyword>
<dbReference type="EMBL" id="LR743507">
    <property type="protein sequence ID" value="CAA2105153.1"/>
    <property type="molecule type" value="Genomic_DNA"/>
</dbReference>
<evidence type="ECO:0000313" key="7">
    <source>
        <dbReference type="EMBL" id="CAA2105153.1"/>
    </source>
</evidence>
<keyword evidence="3 4" id="KW-0408">Iron</keyword>
<dbReference type="PANTHER" id="PTHR35008:SF8">
    <property type="entry name" value="ALCOHOL DEHYDROGENASE CYTOCHROME C SUBUNIT"/>
    <property type="match status" value="1"/>
</dbReference>
<feature type="transmembrane region" description="Helical" evidence="5">
    <location>
        <begin position="64"/>
        <end position="84"/>
    </location>
</feature>
<keyword evidence="5" id="KW-1133">Transmembrane helix</keyword>
<feature type="domain" description="Cytochrome c" evidence="6">
    <location>
        <begin position="129"/>
        <end position="220"/>
    </location>
</feature>
<proteinExistence type="predicted"/>
<dbReference type="RefSeq" id="WP_339090706.1">
    <property type="nucleotide sequence ID" value="NZ_LR743507.1"/>
</dbReference>
<dbReference type="AlphaFoldDB" id="A0A679J2D0"/>